<proteinExistence type="predicted"/>
<evidence type="ECO:0000313" key="9">
    <source>
        <dbReference type="EMBL" id="RPE73147.1"/>
    </source>
</evidence>
<organism evidence="9 10">
    <name type="scientific">Tibeticola sediminis</name>
    <dbReference type="NCBI Taxonomy" id="1917811"/>
    <lineage>
        <taxon>Bacteria</taxon>
        <taxon>Pseudomonadati</taxon>
        <taxon>Pseudomonadota</taxon>
        <taxon>Betaproteobacteria</taxon>
        <taxon>Burkholderiales</taxon>
        <taxon>Comamonadaceae</taxon>
        <taxon>Tibeticola</taxon>
    </lineage>
</organism>
<keyword evidence="10" id="KW-1185">Reference proteome</keyword>
<evidence type="ECO:0008006" key="11">
    <source>
        <dbReference type="Google" id="ProtNLM"/>
    </source>
</evidence>
<comment type="subcellular location">
    <subcellularLocation>
        <location evidence="1">Membrane</location>
        <topology evidence="1">Multi-pass membrane protein</topology>
    </subcellularLocation>
</comment>
<comment type="caution">
    <text evidence="9">The sequence shown here is derived from an EMBL/GenBank/DDBJ whole genome shotgun (WGS) entry which is preliminary data.</text>
</comment>
<dbReference type="InterPro" id="IPR025993">
    <property type="entry name" value="Ceramide_glucosylTrfase"/>
</dbReference>
<reference evidence="9 10" key="1">
    <citation type="submission" date="2018-11" db="EMBL/GenBank/DDBJ databases">
        <title>Genomic Encyclopedia of Type Strains, Phase IV (KMG-IV): sequencing the most valuable type-strain genomes for metagenomic binning, comparative biology and taxonomic classification.</title>
        <authorList>
            <person name="Goeker M."/>
        </authorList>
    </citation>
    <scope>NUCLEOTIDE SEQUENCE [LARGE SCALE GENOMIC DNA]</scope>
    <source>
        <strain evidence="9 10">DSM 101684</strain>
    </source>
</reference>
<dbReference type="AlphaFoldDB" id="A0A3N4V7U4"/>
<name>A0A3N4V7U4_9BURK</name>
<dbReference type="SUPFAM" id="SSF53448">
    <property type="entry name" value="Nucleotide-diphospho-sugar transferases"/>
    <property type="match status" value="1"/>
</dbReference>
<evidence type="ECO:0000256" key="5">
    <source>
        <dbReference type="ARBA" id="ARBA00022679"/>
    </source>
</evidence>
<comment type="pathway">
    <text evidence="2">Lipid metabolism; sphingolipid metabolism.</text>
</comment>
<accession>A0A3N4V7U4</accession>
<dbReference type="Pfam" id="PF13506">
    <property type="entry name" value="Glyco_transf_21"/>
    <property type="match status" value="1"/>
</dbReference>
<dbReference type="GO" id="GO:0016757">
    <property type="term" value="F:glycosyltransferase activity"/>
    <property type="evidence" value="ECO:0007669"/>
    <property type="project" value="UniProtKB-KW"/>
</dbReference>
<evidence type="ECO:0000256" key="7">
    <source>
        <dbReference type="ARBA" id="ARBA00022989"/>
    </source>
</evidence>
<protein>
    <recommendedName>
        <fullName evidence="11">Glycosyltransferase 2-like domain-containing protein</fullName>
    </recommendedName>
</protein>
<dbReference type="InterPro" id="IPR029044">
    <property type="entry name" value="Nucleotide-diphossugar_trans"/>
</dbReference>
<keyword evidence="5" id="KW-0808">Transferase</keyword>
<keyword evidence="7" id="KW-1133">Transmembrane helix</keyword>
<dbReference type="OrthoDB" id="9771846at2"/>
<comment type="pathway">
    <text evidence="3">Sphingolipid metabolism.</text>
</comment>
<keyword evidence="6" id="KW-0812">Transmembrane</keyword>
<keyword evidence="4" id="KW-0328">Glycosyltransferase</keyword>
<keyword evidence="8" id="KW-0472">Membrane</keyword>
<dbReference type="Proteomes" id="UP000272193">
    <property type="component" value="Unassembled WGS sequence"/>
</dbReference>
<evidence type="ECO:0000256" key="4">
    <source>
        <dbReference type="ARBA" id="ARBA00022676"/>
    </source>
</evidence>
<evidence type="ECO:0000256" key="2">
    <source>
        <dbReference type="ARBA" id="ARBA00004760"/>
    </source>
</evidence>
<sequence length="249" mass="28539">MTIKKPVTVSIVSHEHGDEIPLLLGDLAQHASGDIHEVIVTLNVPEPALAHWIEEREWPFVMSIVRNVKPLGFGANHNQAFGWCKTPYFCVLNPDIRLAENPFLPMLERLRDQAIGCTYPLQSDGRGPAKDLAREVPSPSGLLRRYLAPRGTAPIAAKHWINGAFMLFPSMVFMRIGGFDTRFYMYCEDVDLCLRLRAHGWRVEATADAQVQHLAQHASRRRLQHLWWHLQSLWRLWHTPQYLALTGRR</sequence>
<dbReference type="PANTHER" id="PTHR43179">
    <property type="entry name" value="RHAMNOSYLTRANSFERASE WBBL"/>
    <property type="match status" value="1"/>
</dbReference>
<dbReference type="Gene3D" id="3.90.550.10">
    <property type="entry name" value="Spore Coat Polysaccharide Biosynthesis Protein SpsA, Chain A"/>
    <property type="match status" value="1"/>
</dbReference>
<dbReference type="RefSeq" id="WP_124220765.1">
    <property type="nucleotide sequence ID" value="NZ_RKQL01000001.1"/>
</dbReference>
<gene>
    <name evidence="9" type="ORF">EDC62_0858</name>
</gene>
<dbReference type="PANTHER" id="PTHR43179:SF7">
    <property type="entry name" value="RHAMNOSYLTRANSFERASE WBBL"/>
    <property type="match status" value="1"/>
</dbReference>
<evidence type="ECO:0000256" key="6">
    <source>
        <dbReference type="ARBA" id="ARBA00022692"/>
    </source>
</evidence>
<dbReference type="GO" id="GO:0016020">
    <property type="term" value="C:membrane"/>
    <property type="evidence" value="ECO:0007669"/>
    <property type="project" value="UniProtKB-SubCell"/>
</dbReference>
<evidence type="ECO:0000256" key="8">
    <source>
        <dbReference type="ARBA" id="ARBA00023136"/>
    </source>
</evidence>
<dbReference type="EMBL" id="RKQL01000001">
    <property type="protein sequence ID" value="RPE73147.1"/>
    <property type="molecule type" value="Genomic_DNA"/>
</dbReference>
<evidence type="ECO:0000256" key="3">
    <source>
        <dbReference type="ARBA" id="ARBA00004991"/>
    </source>
</evidence>
<evidence type="ECO:0000256" key="1">
    <source>
        <dbReference type="ARBA" id="ARBA00004141"/>
    </source>
</evidence>
<evidence type="ECO:0000313" key="10">
    <source>
        <dbReference type="Proteomes" id="UP000272193"/>
    </source>
</evidence>